<protein>
    <submittedName>
        <fullName evidence="2">BtpA/SgcQ family protein</fullName>
    </submittedName>
</protein>
<dbReference type="Proteomes" id="UP001243420">
    <property type="component" value="Chromosome"/>
</dbReference>
<dbReference type="SUPFAM" id="SSF51366">
    <property type="entry name" value="Ribulose-phoshate binding barrel"/>
    <property type="match status" value="1"/>
</dbReference>
<evidence type="ECO:0000256" key="1">
    <source>
        <dbReference type="ARBA" id="ARBA00006007"/>
    </source>
</evidence>
<reference evidence="2 3" key="1">
    <citation type="submission" date="2023-04" db="EMBL/GenBank/DDBJ databases">
        <title>Jannaschia ovalis sp. nov., a marine bacterium isolated from sea tidal flat.</title>
        <authorList>
            <person name="Kwon D.Y."/>
            <person name="Kim J.-J."/>
        </authorList>
    </citation>
    <scope>NUCLEOTIDE SEQUENCE [LARGE SCALE GENOMIC DNA]</scope>
    <source>
        <strain evidence="2 3">GRR-S6-38</strain>
    </source>
</reference>
<sequence length="281" mass="30313">MAQISDRPENAIQEIFGRKKALISMIHCPAFPGAPRYRGAPREEILSFCLRDAERLVAGGMHGLLIENHGDIPFSKPEDIGHETAAFMAVVADRIGREFDLPLGVNVLANAPIPAFAIAAAAGASFIRVNQWANAYVANEGFMEGRAAEALRYRSKLRAEGIRVFADSHVKHGSHAITADRSVTELTRDLAFFDADAVIATGQRTGDSAALDEIETVRDATHLPVLVGSGVTPDNVVPILERVDAVIVASSLKEDGVWWNPVEARRVRAFVDAARTVLEGG</sequence>
<evidence type="ECO:0000313" key="3">
    <source>
        <dbReference type="Proteomes" id="UP001243420"/>
    </source>
</evidence>
<proteinExistence type="inferred from homology"/>
<dbReference type="InterPro" id="IPR011060">
    <property type="entry name" value="RibuloseP-bd_barrel"/>
</dbReference>
<evidence type="ECO:0000313" key="2">
    <source>
        <dbReference type="EMBL" id="WGH79604.1"/>
    </source>
</evidence>
<accession>A0ABY8LHE2</accession>
<gene>
    <name evidence="2" type="ORF">P8627_04900</name>
</gene>
<dbReference type="InterPro" id="IPR005137">
    <property type="entry name" value="BtpA"/>
</dbReference>
<name>A0ABY8LHE2_9RHOB</name>
<comment type="similarity">
    <text evidence="1">Belongs to the BtpA family.</text>
</comment>
<dbReference type="EMBL" id="CP122537">
    <property type="protein sequence ID" value="WGH79604.1"/>
    <property type="molecule type" value="Genomic_DNA"/>
</dbReference>
<dbReference type="NCBIfam" id="TIGR00259">
    <property type="entry name" value="thylakoid_BtpA"/>
    <property type="match status" value="1"/>
</dbReference>
<dbReference type="PANTHER" id="PTHR21381">
    <property type="entry name" value="ZGC:162297"/>
    <property type="match status" value="1"/>
</dbReference>
<keyword evidence="3" id="KW-1185">Reference proteome</keyword>
<dbReference type="Pfam" id="PF03437">
    <property type="entry name" value="BtpA"/>
    <property type="match status" value="1"/>
</dbReference>
<dbReference type="RefSeq" id="WP_279966521.1">
    <property type="nucleotide sequence ID" value="NZ_CP122537.1"/>
</dbReference>
<dbReference type="PIRSF" id="PIRSF005956">
    <property type="entry name" value="BtpA"/>
    <property type="match status" value="1"/>
</dbReference>
<organism evidence="2 3">
    <name type="scientific">Jannaschia ovalis</name>
    <dbReference type="NCBI Taxonomy" id="3038773"/>
    <lineage>
        <taxon>Bacteria</taxon>
        <taxon>Pseudomonadati</taxon>
        <taxon>Pseudomonadota</taxon>
        <taxon>Alphaproteobacteria</taxon>
        <taxon>Rhodobacterales</taxon>
        <taxon>Roseobacteraceae</taxon>
        <taxon>Jannaschia</taxon>
    </lineage>
</organism>
<dbReference type="PANTHER" id="PTHR21381:SF3">
    <property type="entry name" value="SGC REGION PROTEIN SGCQ-RELATED"/>
    <property type="match status" value="1"/>
</dbReference>